<proteinExistence type="inferred from homology"/>
<dbReference type="HAMAP" id="MF_00252">
    <property type="entry name" value="Lys_tRNA_synth_class2"/>
    <property type="match status" value="1"/>
</dbReference>
<evidence type="ECO:0000313" key="15">
    <source>
        <dbReference type="EMBL" id="RAR47538.1"/>
    </source>
</evidence>
<gene>
    <name evidence="12" type="primary">lysS</name>
    <name evidence="15" type="ORF">B0I10_10838</name>
</gene>
<dbReference type="InterPro" id="IPR045864">
    <property type="entry name" value="aa-tRNA-synth_II/BPL/LPL"/>
</dbReference>
<comment type="subcellular location">
    <subcellularLocation>
        <location evidence="1 12">Cytoplasm</location>
    </subcellularLocation>
</comment>
<feature type="binding site" evidence="12">
    <location>
        <position position="414"/>
    </location>
    <ligand>
        <name>Mg(2+)</name>
        <dbReference type="ChEBI" id="CHEBI:18420"/>
        <label>2</label>
    </ligand>
</feature>
<evidence type="ECO:0000256" key="11">
    <source>
        <dbReference type="ARBA" id="ARBA00048573"/>
    </source>
</evidence>
<dbReference type="Gene3D" id="3.30.930.10">
    <property type="entry name" value="Bira Bifunctional Protein, Domain 2"/>
    <property type="match status" value="1"/>
</dbReference>
<evidence type="ECO:0000259" key="14">
    <source>
        <dbReference type="PROSITE" id="PS50862"/>
    </source>
</evidence>
<dbReference type="InterPro" id="IPR012340">
    <property type="entry name" value="NA-bd_OB-fold"/>
</dbReference>
<keyword evidence="16" id="KW-1185">Reference proteome</keyword>
<organism evidence="15 16">
    <name type="scientific">Flavobacterium lacus</name>
    <dbReference type="NCBI Taxonomy" id="1353778"/>
    <lineage>
        <taxon>Bacteria</taxon>
        <taxon>Pseudomonadati</taxon>
        <taxon>Bacteroidota</taxon>
        <taxon>Flavobacteriia</taxon>
        <taxon>Flavobacteriales</taxon>
        <taxon>Flavobacteriaceae</taxon>
        <taxon>Flavobacterium</taxon>
    </lineage>
</organism>
<dbReference type="GO" id="GO:0000287">
    <property type="term" value="F:magnesium ion binding"/>
    <property type="evidence" value="ECO:0007669"/>
    <property type="project" value="UniProtKB-UniRule"/>
</dbReference>
<evidence type="ECO:0000256" key="8">
    <source>
        <dbReference type="ARBA" id="ARBA00022842"/>
    </source>
</evidence>
<dbReference type="Pfam" id="PF00152">
    <property type="entry name" value="tRNA-synt_2"/>
    <property type="match status" value="1"/>
</dbReference>
<dbReference type="GO" id="GO:0005524">
    <property type="term" value="F:ATP binding"/>
    <property type="evidence" value="ECO:0007669"/>
    <property type="project" value="UniProtKB-UniRule"/>
</dbReference>
<dbReference type="GO" id="GO:0004824">
    <property type="term" value="F:lysine-tRNA ligase activity"/>
    <property type="evidence" value="ECO:0007669"/>
    <property type="project" value="UniProtKB-UniRule"/>
</dbReference>
<keyword evidence="7 12" id="KW-0067">ATP-binding</keyword>
<evidence type="ECO:0000256" key="3">
    <source>
        <dbReference type="ARBA" id="ARBA00022490"/>
    </source>
</evidence>
<dbReference type="FunFam" id="3.30.930.10:FF:000238">
    <property type="entry name" value="Lysine--tRNA ligase"/>
    <property type="match status" value="1"/>
</dbReference>
<evidence type="ECO:0000256" key="5">
    <source>
        <dbReference type="ARBA" id="ARBA00022723"/>
    </source>
</evidence>
<dbReference type="InterPro" id="IPR004364">
    <property type="entry name" value="Aa-tRNA-synt_II"/>
</dbReference>
<feature type="binding site" evidence="12">
    <location>
        <position position="407"/>
    </location>
    <ligand>
        <name>Mg(2+)</name>
        <dbReference type="ChEBI" id="CHEBI:18420"/>
        <label>1</label>
    </ligand>
</feature>
<evidence type="ECO:0000256" key="12">
    <source>
        <dbReference type="HAMAP-Rule" id="MF_00252"/>
    </source>
</evidence>
<dbReference type="InterPro" id="IPR002313">
    <property type="entry name" value="Lys-tRNA-ligase_II"/>
</dbReference>
<keyword evidence="4 12" id="KW-0436">Ligase</keyword>
<evidence type="ECO:0000256" key="9">
    <source>
        <dbReference type="ARBA" id="ARBA00022917"/>
    </source>
</evidence>
<dbReference type="PROSITE" id="PS50862">
    <property type="entry name" value="AA_TRNA_LIGASE_II"/>
    <property type="match status" value="1"/>
</dbReference>
<dbReference type="EC" id="6.1.1.6" evidence="12"/>
<keyword evidence="10 12" id="KW-0030">Aminoacyl-tRNA synthetase</keyword>
<dbReference type="InterPro" id="IPR006195">
    <property type="entry name" value="aa-tRNA-synth_II"/>
</dbReference>
<comment type="catalytic activity">
    <reaction evidence="11 12 13">
        <text>tRNA(Lys) + L-lysine + ATP = L-lysyl-tRNA(Lys) + AMP + diphosphate</text>
        <dbReference type="Rhea" id="RHEA:20792"/>
        <dbReference type="Rhea" id="RHEA-COMP:9696"/>
        <dbReference type="Rhea" id="RHEA-COMP:9697"/>
        <dbReference type="ChEBI" id="CHEBI:30616"/>
        <dbReference type="ChEBI" id="CHEBI:32551"/>
        <dbReference type="ChEBI" id="CHEBI:33019"/>
        <dbReference type="ChEBI" id="CHEBI:78442"/>
        <dbReference type="ChEBI" id="CHEBI:78529"/>
        <dbReference type="ChEBI" id="CHEBI:456215"/>
        <dbReference type="EC" id="6.1.1.6"/>
    </reaction>
</comment>
<dbReference type="EMBL" id="QLSV01000008">
    <property type="protein sequence ID" value="RAR47538.1"/>
    <property type="molecule type" value="Genomic_DNA"/>
</dbReference>
<keyword evidence="3 12" id="KW-0963">Cytoplasm</keyword>
<dbReference type="PANTHER" id="PTHR42918">
    <property type="entry name" value="LYSYL-TRNA SYNTHETASE"/>
    <property type="match status" value="1"/>
</dbReference>
<dbReference type="Pfam" id="PF01336">
    <property type="entry name" value="tRNA_anti-codon"/>
    <property type="match status" value="1"/>
</dbReference>
<dbReference type="AlphaFoldDB" id="A0A328WW66"/>
<dbReference type="InterPro" id="IPR004365">
    <property type="entry name" value="NA-bd_OB_tRNA"/>
</dbReference>
<evidence type="ECO:0000256" key="10">
    <source>
        <dbReference type="ARBA" id="ARBA00023146"/>
    </source>
</evidence>
<keyword evidence="8 12" id="KW-0460">Magnesium</keyword>
<comment type="similarity">
    <text evidence="2 12">Belongs to the class-II aminoacyl-tRNA synthetase family.</text>
</comment>
<dbReference type="RefSeq" id="WP_112086220.1">
    <property type="nucleotide sequence ID" value="NZ_QLSV01000008.1"/>
</dbReference>
<comment type="caution">
    <text evidence="15">The sequence shown here is derived from an EMBL/GenBank/DDBJ whole genome shotgun (WGS) entry which is preliminary data.</text>
</comment>
<dbReference type="NCBIfam" id="NF001756">
    <property type="entry name" value="PRK00484.1"/>
    <property type="match status" value="1"/>
</dbReference>
<sequence>MQLSEQEIIRREKLNGLRQLGINPYPADLFPVNHTSKQVKENFADGKKVIISGRIMSVRDQGKACFAELQDSDGRIQLYLNRDVLCPGEDKTLYNQVFKKLTDLGDFVGIEGELFTTKVGAQCVRVDNFTFLSKTLRPLPLPKIDEEGKVHDAFNDAELRYRMRYVDLVVNPHVKEVFVKRTKLFNAMRTFFNDKGYFEVETPILQSIPGGAAARPFMTHHNSLDIPLYMRIANELYLKRLIVGGFDGVYEFSKNFRNEGMDRTHNPEFTAMEIYVAYKDYNWMMEFTENLLEYCANHVNGSTNAIFGEHNISFKAPYPRVTMTAAIIQFTGFDISGKSEDEIRAAALKMGIQVDETMGKGKLIDEIFGAKCEGNFIQPTFITDYPKEMSPLCKEHRTNPELTERFELMVCGKEVANAYSELNDPIDQRERFESQLKLADRGDDEAMFIDNDFLRALEYGMPPTSGLGIGMDRLIMFLTNNQSIQEVLFFPQMRPEKKQVELTDDEKIIIEILKSSYNIALAELKEKTALSGKKWDAAMKGLAKHNLVKVSVDGDLKTVELKG</sequence>
<dbReference type="SUPFAM" id="SSF55681">
    <property type="entry name" value="Class II aaRS and biotin synthetases"/>
    <property type="match status" value="1"/>
</dbReference>
<evidence type="ECO:0000313" key="16">
    <source>
        <dbReference type="Proteomes" id="UP000249518"/>
    </source>
</evidence>
<name>A0A328WW66_9FLAO</name>
<evidence type="ECO:0000256" key="1">
    <source>
        <dbReference type="ARBA" id="ARBA00004496"/>
    </source>
</evidence>
<dbReference type="InterPro" id="IPR018149">
    <property type="entry name" value="Lys-tRNA-synth_II_C"/>
</dbReference>
<reference evidence="15 16" key="1">
    <citation type="submission" date="2018-06" db="EMBL/GenBank/DDBJ databases">
        <title>Genomic Encyclopedia of Type Strains, Phase III (KMG-III): the genomes of soil and plant-associated and newly described type strains.</title>
        <authorList>
            <person name="Whitman W."/>
        </authorList>
    </citation>
    <scope>NUCLEOTIDE SEQUENCE [LARGE SCALE GENOMIC DNA]</scope>
    <source>
        <strain evidence="15 16">CGMCC 1.12504</strain>
    </source>
</reference>
<evidence type="ECO:0000256" key="2">
    <source>
        <dbReference type="ARBA" id="ARBA00008226"/>
    </source>
</evidence>
<evidence type="ECO:0000256" key="6">
    <source>
        <dbReference type="ARBA" id="ARBA00022741"/>
    </source>
</evidence>
<evidence type="ECO:0000256" key="7">
    <source>
        <dbReference type="ARBA" id="ARBA00022840"/>
    </source>
</evidence>
<dbReference type="InterPro" id="IPR044136">
    <property type="entry name" value="Lys-tRNA-ligase_II_N"/>
</dbReference>
<feature type="binding site" evidence="12">
    <location>
        <position position="414"/>
    </location>
    <ligand>
        <name>Mg(2+)</name>
        <dbReference type="ChEBI" id="CHEBI:18420"/>
        <label>1</label>
    </ligand>
</feature>
<evidence type="ECO:0000256" key="13">
    <source>
        <dbReference type="RuleBase" id="RU000336"/>
    </source>
</evidence>
<dbReference type="FunFam" id="2.40.50.140:FF:000024">
    <property type="entry name" value="Lysine--tRNA ligase"/>
    <property type="match status" value="1"/>
</dbReference>
<dbReference type="NCBIfam" id="TIGR00499">
    <property type="entry name" value="lysS_bact"/>
    <property type="match status" value="1"/>
</dbReference>
<evidence type="ECO:0000256" key="4">
    <source>
        <dbReference type="ARBA" id="ARBA00022598"/>
    </source>
</evidence>
<dbReference type="Gene3D" id="2.40.50.140">
    <property type="entry name" value="Nucleic acid-binding proteins"/>
    <property type="match status" value="1"/>
</dbReference>
<keyword evidence="9 12" id="KW-0648">Protein biosynthesis</keyword>
<comment type="subunit">
    <text evidence="12">Homodimer.</text>
</comment>
<dbReference type="CDD" id="cd04322">
    <property type="entry name" value="LysRS_N"/>
    <property type="match status" value="1"/>
</dbReference>
<keyword evidence="5 12" id="KW-0479">Metal-binding</keyword>
<dbReference type="PRINTS" id="PR00982">
    <property type="entry name" value="TRNASYNTHLYS"/>
</dbReference>
<dbReference type="PANTHER" id="PTHR42918:SF15">
    <property type="entry name" value="LYSINE--TRNA LIGASE, CHLOROPLASTIC_MITOCHONDRIAL"/>
    <property type="match status" value="1"/>
</dbReference>
<protein>
    <recommendedName>
        <fullName evidence="12">Lysine--tRNA ligase</fullName>
        <ecNumber evidence="12">6.1.1.6</ecNumber>
    </recommendedName>
    <alternativeName>
        <fullName evidence="12">Lysyl-tRNA synthetase</fullName>
        <shortName evidence="12">LysRS</shortName>
    </alternativeName>
</protein>
<dbReference type="GO" id="GO:0006430">
    <property type="term" value="P:lysyl-tRNA aminoacylation"/>
    <property type="evidence" value="ECO:0007669"/>
    <property type="project" value="UniProtKB-UniRule"/>
</dbReference>
<dbReference type="SUPFAM" id="SSF50249">
    <property type="entry name" value="Nucleic acid-binding proteins"/>
    <property type="match status" value="1"/>
</dbReference>
<dbReference type="CDD" id="cd00775">
    <property type="entry name" value="LysRS_core"/>
    <property type="match status" value="1"/>
</dbReference>
<dbReference type="Proteomes" id="UP000249518">
    <property type="component" value="Unassembled WGS sequence"/>
</dbReference>
<dbReference type="GO" id="GO:0005829">
    <property type="term" value="C:cytosol"/>
    <property type="evidence" value="ECO:0007669"/>
    <property type="project" value="TreeGrafter"/>
</dbReference>
<feature type="domain" description="Aminoacyl-transfer RNA synthetases class-II family profile" evidence="14">
    <location>
        <begin position="181"/>
        <end position="495"/>
    </location>
</feature>
<comment type="cofactor">
    <cofactor evidence="12 13">
        <name>Mg(2+)</name>
        <dbReference type="ChEBI" id="CHEBI:18420"/>
    </cofactor>
    <text evidence="12 13">Binds 3 Mg(2+) ions per subunit.</text>
</comment>
<accession>A0A328WW66</accession>
<dbReference type="GO" id="GO:0000049">
    <property type="term" value="F:tRNA binding"/>
    <property type="evidence" value="ECO:0007669"/>
    <property type="project" value="TreeGrafter"/>
</dbReference>
<keyword evidence="6 12" id="KW-0547">Nucleotide-binding</keyword>
<dbReference type="OrthoDB" id="9801152at2"/>